<dbReference type="PANTHER" id="PTHR12558:SF13">
    <property type="entry name" value="CELL DIVISION CYCLE PROTEIN 27 HOMOLOG"/>
    <property type="match status" value="1"/>
</dbReference>
<evidence type="ECO:0000313" key="1">
    <source>
        <dbReference type="EMBL" id="QDV27561.1"/>
    </source>
</evidence>
<reference evidence="1 2" key="1">
    <citation type="submission" date="2019-02" db="EMBL/GenBank/DDBJ databases">
        <title>Deep-cultivation of Planctomycetes and their phenomic and genomic characterization uncovers novel biology.</title>
        <authorList>
            <person name="Wiegand S."/>
            <person name="Jogler M."/>
            <person name="Boedeker C."/>
            <person name="Pinto D."/>
            <person name="Vollmers J."/>
            <person name="Rivas-Marin E."/>
            <person name="Kohn T."/>
            <person name="Peeters S.H."/>
            <person name="Heuer A."/>
            <person name="Rast P."/>
            <person name="Oberbeckmann S."/>
            <person name="Bunk B."/>
            <person name="Jeske O."/>
            <person name="Meyerdierks A."/>
            <person name="Storesund J.E."/>
            <person name="Kallscheuer N."/>
            <person name="Luecker S."/>
            <person name="Lage O.M."/>
            <person name="Pohl T."/>
            <person name="Merkel B.J."/>
            <person name="Hornburger P."/>
            <person name="Mueller R.-W."/>
            <person name="Bruemmer F."/>
            <person name="Labrenz M."/>
            <person name="Spormann A.M."/>
            <person name="Op den Camp H."/>
            <person name="Overmann J."/>
            <person name="Amann R."/>
            <person name="Jetten M.S.M."/>
            <person name="Mascher T."/>
            <person name="Medema M.H."/>
            <person name="Devos D.P."/>
            <person name="Kaster A.-K."/>
            <person name="Ovreas L."/>
            <person name="Rohde M."/>
            <person name="Galperin M.Y."/>
            <person name="Jogler C."/>
        </authorList>
    </citation>
    <scope>NUCLEOTIDE SEQUENCE [LARGE SCALE GENOMIC DNA]</scope>
    <source>
        <strain evidence="1 2">Q31a</strain>
    </source>
</reference>
<dbReference type="Gene3D" id="1.25.40.10">
    <property type="entry name" value="Tetratricopeptide repeat domain"/>
    <property type="match status" value="3"/>
</dbReference>
<dbReference type="InterPro" id="IPR019734">
    <property type="entry name" value="TPR_rpt"/>
</dbReference>
<protein>
    <submittedName>
        <fullName evidence="1">Tetratricopeptide repeat protein</fullName>
    </submittedName>
</protein>
<keyword evidence="2" id="KW-1185">Reference proteome</keyword>
<proteinExistence type="predicted"/>
<sequence length="328" mass="36084">MRLLPSKVISPKVGRAAVDRYISGIGLGLLLLGAGCRGLRAERQTHALSTARQWSLRGSDFLQQEKYGDAENLFAEALRHSQADERAHWGMAEVLWEQGDEDQAIAHMEQAAVISGANPRGANPDLIVRLGEMAFARGDYAGALKQADAALSSQRDHGGGWALRGKVLQHQSDWEGAKFSFHRALAAQEHYPEVQIALAEIYQTSGRPQRALATLDAMMDAVQEDEVSSTAWLLRGQAFADLGQQRDAKLCLRQASLNATDEECELLLKVAEKQIDFGELAEARVCLGRALRHDPNNQNARRIQEQLDLSFQSFTSKSSLIGFELPTP</sequence>
<dbReference type="SUPFAM" id="SSF48452">
    <property type="entry name" value="TPR-like"/>
    <property type="match status" value="2"/>
</dbReference>
<dbReference type="SMART" id="SM00028">
    <property type="entry name" value="TPR"/>
    <property type="match status" value="7"/>
</dbReference>
<dbReference type="InterPro" id="IPR011990">
    <property type="entry name" value="TPR-like_helical_dom_sf"/>
</dbReference>
<dbReference type="PANTHER" id="PTHR12558">
    <property type="entry name" value="CELL DIVISION CYCLE 16,23,27"/>
    <property type="match status" value="1"/>
</dbReference>
<dbReference type="Proteomes" id="UP000318017">
    <property type="component" value="Chromosome"/>
</dbReference>
<evidence type="ECO:0000313" key="2">
    <source>
        <dbReference type="Proteomes" id="UP000318017"/>
    </source>
</evidence>
<dbReference type="EMBL" id="CP036298">
    <property type="protein sequence ID" value="QDV27561.1"/>
    <property type="molecule type" value="Genomic_DNA"/>
</dbReference>
<dbReference type="Pfam" id="PF13432">
    <property type="entry name" value="TPR_16"/>
    <property type="match status" value="1"/>
</dbReference>
<accession>A0A518GG32</accession>
<dbReference type="Pfam" id="PF14559">
    <property type="entry name" value="TPR_19"/>
    <property type="match status" value="1"/>
</dbReference>
<name>A0A518GG32_9BACT</name>
<gene>
    <name evidence="1" type="ORF">Q31a_59500</name>
</gene>
<dbReference type="KEGG" id="ahel:Q31a_59500"/>
<organism evidence="1 2">
    <name type="scientific">Aureliella helgolandensis</name>
    <dbReference type="NCBI Taxonomy" id="2527968"/>
    <lineage>
        <taxon>Bacteria</taxon>
        <taxon>Pseudomonadati</taxon>
        <taxon>Planctomycetota</taxon>
        <taxon>Planctomycetia</taxon>
        <taxon>Pirellulales</taxon>
        <taxon>Pirellulaceae</taxon>
        <taxon>Aureliella</taxon>
    </lineage>
</organism>
<dbReference type="AlphaFoldDB" id="A0A518GG32"/>